<accession>A0A5B7IVV9</accession>
<name>A0A5B7IVV9_PORTR</name>
<proteinExistence type="predicted"/>
<keyword evidence="2" id="KW-1185">Reference proteome</keyword>
<evidence type="ECO:0000313" key="1">
    <source>
        <dbReference type="EMBL" id="MPC88052.1"/>
    </source>
</evidence>
<evidence type="ECO:0000313" key="2">
    <source>
        <dbReference type="Proteomes" id="UP000324222"/>
    </source>
</evidence>
<dbReference type="Proteomes" id="UP000324222">
    <property type="component" value="Unassembled WGS sequence"/>
</dbReference>
<dbReference type="AlphaFoldDB" id="A0A5B7IVV9"/>
<comment type="caution">
    <text evidence="1">The sequence shown here is derived from an EMBL/GenBank/DDBJ whole genome shotgun (WGS) entry which is preliminary data.</text>
</comment>
<reference evidence="1 2" key="1">
    <citation type="submission" date="2019-05" db="EMBL/GenBank/DDBJ databases">
        <title>Another draft genome of Portunus trituberculatus and its Hox gene families provides insights of decapod evolution.</title>
        <authorList>
            <person name="Jeong J.-H."/>
            <person name="Song I."/>
            <person name="Kim S."/>
            <person name="Choi T."/>
            <person name="Kim D."/>
            <person name="Ryu S."/>
            <person name="Kim W."/>
        </authorList>
    </citation>
    <scope>NUCLEOTIDE SEQUENCE [LARGE SCALE GENOMIC DNA]</scope>
    <source>
        <tissue evidence="1">Muscle</tissue>
    </source>
</reference>
<organism evidence="1 2">
    <name type="scientific">Portunus trituberculatus</name>
    <name type="common">Swimming crab</name>
    <name type="synonym">Neptunus trituberculatus</name>
    <dbReference type="NCBI Taxonomy" id="210409"/>
    <lineage>
        <taxon>Eukaryota</taxon>
        <taxon>Metazoa</taxon>
        <taxon>Ecdysozoa</taxon>
        <taxon>Arthropoda</taxon>
        <taxon>Crustacea</taxon>
        <taxon>Multicrustacea</taxon>
        <taxon>Malacostraca</taxon>
        <taxon>Eumalacostraca</taxon>
        <taxon>Eucarida</taxon>
        <taxon>Decapoda</taxon>
        <taxon>Pleocyemata</taxon>
        <taxon>Brachyura</taxon>
        <taxon>Eubrachyura</taxon>
        <taxon>Portunoidea</taxon>
        <taxon>Portunidae</taxon>
        <taxon>Portuninae</taxon>
        <taxon>Portunus</taxon>
    </lineage>
</organism>
<protein>
    <submittedName>
        <fullName evidence="1">Uncharacterized protein</fullName>
    </submittedName>
</protein>
<dbReference type="EMBL" id="VSRR010076471">
    <property type="protein sequence ID" value="MPC88052.1"/>
    <property type="molecule type" value="Genomic_DNA"/>
</dbReference>
<gene>
    <name evidence="1" type="ORF">E2C01_082944</name>
</gene>
<sequence length="120" mass="12793">MRTCILSPTISAARPIFVNKCLTLCCMSTYQNSVHLSAERLGTRQMLAQHVTAARQARWRAMWRDTGDSSCGFPEHAVGSCESGSAAAAPPCCLWASTAHKGRPTGGGAPVIFRDNAILA</sequence>